<keyword evidence="2" id="KW-1185">Reference proteome</keyword>
<dbReference type="AlphaFoldDB" id="A0AAV6VKE1"/>
<gene>
    <name evidence="1" type="ORF">JTE90_006543</name>
</gene>
<sequence length="87" mass="10236">MLCLSDLPLVLRPEEYDVMAQFYGTHGYITPRGDYARQVLGELEDENLSKHAAFCRAWRPFFCWFPIHFLLFMLAGNSRLHLGEEKR</sequence>
<dbReference type="EMBL" id="JAFNEN010000066">
    <property type="protein sequence ID" value="KAG8196633.1"/>
    <property type="molecule type" value="Genomic_DNA"/>
</dbReference>
<proteinExistence type="predicted"/>
<dbReference type="Proteomes" id="UP000827092">
    <property type="component" value="Unassembled WGS sequence"/>
</dbReference>
<accession>A0AAV6VKE1</accession>
<evidence type="ECO:0000313" key="1">
    <source>
        <dbReference type="EMBL" id="KAG8196633.1"/>
    </source>
</evidence>
<protein>
    <submittedName>
        <fullName evidence="1">Uncharacterized protein</fullName>
    </submittedName>
</protein>
<organism evidence="1 2">
    <name type="scientific">Oedothorax gibbosus</name>
    <dbReference type="NCBI Taxonomy" id="931172"/>
    <lineage>
        <taxon>Eukaryota</taxon>
        <taxon>Metazoa</taxon>
        <taxon>Ecdysozoa</taxon>
        <taxon>Arthropoda</taxon>
        <taxon>Chelicerata</taxon>
        <taxon>Arachnida</taxon>
        <taxon>Araneae</taxon>
        <taxon>Araneomorphae</taxon>
        <taxon>Entelegynae</taxon>
        <taxon>Araneoidea</taxon>
        <taxon>Linyphiidae</taxon>
        <taxon>Erigoninae</taxon>
        <taxon>Oedothorax</taxon>
    </lineage>
</organism>
<evidence type="ECO:0000313" key="2">
    <source>
        <dbReference type="Proteomes" id="UP000827092"/>
    </source>
</evidence>
<name>A0AAV6VKE1_9ARAC</name>
<reference evidence="1 2" key="1">
    <citation type="journal article" date="2022" name="Nat. Ecol. Evol.">
        <title>A masculinizing supergene underlies an exaggerated male reproductive morph in a spider.</title>
        <authorList>
            <person name="Hendrickx F."/>
            <person name="De Corte Z."/>
            <person name="Sonet G."/>
            <person name="Van Belleghem S.M."/>
            <person name="Kostlbacher S."/>
            <person name="Vangestel C."/>
        </authorList>
    </citation>
    <scope>NUCLEOTIDE SEQUENCE [LARGE SCALE GENOMIC DNA]</scope>
    <source>
        <strain evidence="1">W744_W776</strain>
    </source>
</reference>
<comment type="caution">
    <text evidence="1">The sequence shown here is derived from an EMBL/GenBank/DDBJ whole genome shotgun (WGS) entry which is preliminary data.</text>
</comment>